<dbReference type="EMBL" id="JBHLVZ010000060">
    <property type="protein sequence ID" value="MFC0387314.1"/>
    <property type="molecule type" value="Genomic_DNA"/>
</dbReference>
<proteinExistence type="predicted"/>
<dbReference type="RefSeq" id="WP_377052635.1">
    <property type="nucleotide sequence ID" value="NZ_JBHLVZ010000060.1"/>
</dbReference>
<keyword evidence="3" id="KW-1185">Reference proteome</keyword>
<sequence length="87" mass="9171">MFRLIVIAALAGGIALPVLARSPTPAEHGQIEAALRGAGYVTWGSIEIPPTGGRIVVENARRAQDGPARSVLLEPATMRVTEEMPAR</sequence>
<evidence type="ECO:0000313" key="3">
    <source>
        <dbReference type="Proteomes" id="UP001589789"/>
    </source>
</evidence>
<evidence type="ECO:0000256" key="1">
    <source>
        <dbReference type="SAM" id="SignalP"/>
    </source>
</evidence>
<protein>
    <recommendedName>
        <fullName evidence="4">PepSY domain-containing protein</fullName>
    </recommendedName>
</protein>
<organism evidence="2 3">
    <name type="scientific">Muricoccus vinaceus</name>
    <dbReference type="NCBI Taxonomy" id="424704"/>
    <lineage>
        <taxon>Bacteria</taxon>
        <taxon>Pseudomonadati</taxon>
        <taxon>Pseudomonadota</taxon>
        <taxon>Alphaproteobacteria</taxon>
        <taxon>Acetobacterales</taxon>
        <taxon>Roseomonadaceae</taxon>
        <taxon>Muricoccus</taxon>
    </lineage>
</organism>
<evidence type="ECO:0008006" key="4">
    <source>
        <dbReference type="Google" id="ProtNLM"/>
    </source>
</evidence>
<comment type="caution">
    <text evidence="2">The sequence shown here is derived from an EMBL/GenBank/DDBJ whole genome shotgun (WGS) entry which is preliminary data.</text>
</comment>
<gene>
    <name evidence="2" type="ORF">ACFFIC_17445</name>
</gene>
<reference evidence="2 3" key="1">
    <citation type="submission" date="2024-09" db="EMBL/GenBank/DDBJ databases">
        <authorList>
            <person name="Sun Q."/>
            <person name="Mori K."/>
        </authorList>
    </citation>
    <scope>NUCLEOTIDE SEQUENCE [LARGE SCALE GENOMIC DNA]</scope>
    <source>
        <strain evidence="2 3">CCM 7468</strain>
    </source>
</reference>
<evidence type="ECO:0000313" key="2">
    <source>
        <dbReference type="EMBL" id="MFC0387314.1"/>
    </source>
</evidence>
<keyword evidence="1" id="KW-0732">Signal</keyword>
<feature type="signal peptide" evidence="1">
    <location>
        <begin position="1"/>
        <end position="20"/>
    </location>
</feature>
<name>A0ABV6IVM6_9PROT</name>
<feature type="chain" id="PRO_5046751591" description="PepSY domain-containing protein" evidence="1">
    <location>
        <begin position="21"/>
        <end position="87"/>
    </location>
</feature>
<accession>A0ABV6IVM6</accession>
<dbReference type="Proteomes" id="UP001589789">
    <property type="component" value="Unassembled WGS sequence"/>
</dbReference>